<evidence type="ECO:0000313" key="2">
    <source>
        <dbReference type="EMBL" id="MDF3289532.1"/>
    </source>
</evidence>
<organism evidence="2 3">
    <name type="scientific">Streptomyces silvisoli</name>
    <dbReference type="NCBI Taxonomy" id="3034235"/>
    <lineage>
        <taxon>Bacteria</taxon>
        <taxon>Bacillati</taxon>
        <taxon>Actinomycetota</taxon>
        <taxon>Actinomycetes</taxon>
        <taxon>Kitasatosporales</taxon>
        <taxon>Streptomycetaceae</taxon>
        <taxon>Streptomyces</taxon>
    </lineage>
</organism>
<feature type="compositionally biased region" description="Polar residues" evidence="1">
    <location>
        <begin position="46"/>
        <end position="56"/>
    </location>
</feature>
<sequence length="64" mass="6908">MPKTPRKSRKAAEKSGESLSRGAEEAAQARDKDVEPRGRRGRAQRPTGSVDPSSYTGVKPPSDK</sequence>
<dbReference type="EMBL" id="JARJBC010000005">
    <property type="protein sequence ID" value="MDF3289532.1"/>
    <property type="molecule type" value="Genomic_DNA"/>
</dbReference>
<dbReference type="RefSeq" id="WP_276093075.1">
    <property type="nucleotide sequence ID" value="NZ_JARJBC010000005.1"/>
</dbReference>
<protein>
    <recommendedName>
        <fullName evidence="4">23S rRNA (Guanosine(2251)-2'-O)-methyltransferase RlmB</fullName>
    </recommendedName>
</protein>
<keyword evidence="3" id="KW-1185">Reference proteome</keyword>
<evidence type="ECO:0000256" key="1">
    <source>
        <dbReference type="SAM" id="MobiDB-lite"/>
    </source>
</evidence>
<feature type="compositionally biased region" description="Basic and acidic residues" evidence="1">
    <location>
        <begin position="10"/>
        <end position="38"/>
    </location>
</feature>
<evidence type="ECO:0008006" key="4">
    <source>
        <dbReference type="Google" id="ProtNLM"/>
    </source>
</evidence>
<accession>A0ABT5ZI78</accession>
<feature type="region of interest" description="Disordered" evidence="1">
    <location>
        <begin position="1"/>
        <end position="64"/>
    </location>
</feature>
<gene>
    <name evidence="2" type="ORF">P3G67_09815</name>
</gene>
<dbReference type="Proteomes" id="UP001216579">
    <property type="component" value="Unassembled WGS sequence"/>
</dbReference>
<proteinExistence type="predicted"/>
<comment type="caution">
    <text evidence="2">The sequence shown here is derived from an EMBL/GenBank/DDBJ whole genome shotgun (WGS) entry which is preliminary data.</text>
</comment>
<evidence type="ECO:0000313" key="3">
    <source>
        <dbReference type="Proteomes" id="UP001216579"/>
    </source>
</evidence>
<name>A0ABT5ZI78_9ACTN</name>
<reference evidence="2 3" key="1">
    <citation type="submission" date="2023-03" db="EMBL/GenBank/DDBJ databases">
        <title>Draft genome sequence of Streptomyces sp. RB6PN23 isolated from peat swamp forest in Thailand.</title>
        <authorList>
            <person name="Klaysubun C."/>
            <person name="Duangmal K."/>
        </authorList>
    </citation>
    <scope>NUCLEOTIDE SEQUENCE [LARGE SCALE GENOMIC DNA]</scope>
    <source>
        <strain evidence="2 3">RB6PN23</strain>
    </source>
</reference>